<comment type="caution">
    <text evidence="2">The sequence shown here is derived from an EMBL/GenBank/DDBJ whole genome shotgun (WGS) entry which is preliminary data.</text>
</comment>
<reference evidence="2 3" key="1">
    <citation type="submission" date="2016-12" db="EMBL/GenBank/DDBJ databases">
        <title>Genomic comparison of strains in the 'Actinomyces naeslundii' group.</title>
        <authorList>
            <person name="Mughal S.R."/>
            <person name="Do T."/>
            <person name="Gilbert S.C."/>
            <person name="Witherden E.A."/>
            <person name="Didelot X."/>
            <person name="Beighton D."/>
        </authorList>
    </citation>
    <scope>NUCLEOTIDE SEQUENCE [LARGE SCALE GENOMIC DNA]</scope>
    <source>
        <strain evidence="2 3">P6N</strain>
    </source>
</reference>
<name>A0A1Q8VMT9_9ACTO</name>
<evidence type="ECO:0000256" key="1">
    <source>
        <dbReference type="SAM" id="MobiDB-lite"/>
    </source>
</evidence>
<gene>
    <name evidence="2" type="ORF">BKH28_06970</name>
</gene>
<organism evidence="2 3">
    <name type="scientific">Actinomyces oris</name>
    <dbReference type="NCBI Taxonomy" id="544580"/>
    <lineage>
        <taxon>Bacteria</taxon>
        <taxon>Bacillati</taxon>
        <taxon>Actinomycetota</taxon>
        <taxon>Actinomycetes</taxon>
        <taxon>Actinomycetales</taxon>
        <taxon>Actinomycetaceae</taxon>
        <taxon>Actinomyces</taxon>
    </lineage>
</organism>
<proteinExistence type="predicted"/>
<evidence type="ECO:0000313" key="3">
    <source>
        <dbReference type="Proteomes" id="UP000186394"/>
    </source>
</evidence>
<dbReference type="OrthoDB" id="3261231at2"/>
<sequence length="180" mass="20238">MDAQRIEEVTASQLTKFAYEHTPAPADQPHNKETTLPTLHCRIYFPDDTAFSKIEIHYQGRTVEDFGEGVATVPFDRAMQNKEVERISSSNVEGQGFTYENNASGPLLAWGYPDGHVLTMRVSYAVRDGKNTADLRQNIRMLTSLFELVGDRIPQVASGPKQELTFYPEDSDPLRDTESP</sequence>
<protein>
    <submittedName>
        <fullName evidence="2">Uncharacterized protein</fullName>
    </submittedName>
</protein>
<feature type="region of interest" description="Disordered" evidence="1">
    <location>
        <begin position="159"/>
        <end position="180"/>
    </location>
</feature>
<dbReference type="RefSeq" id="WP_075418120.1">
    <property type="nucleotide sequence ID" value="NZ_MSKL01000017.1"/>
</dbReference>
<dbReference type="Proteomes" id="UP000186394">
    <property type="component" value="Unassembled WGS sequence"/>
</dbReference>
<accession>A0A1Q8VMT9</accession>
<evidence type="ECO:0000313" key="2">
    <source>
        <dbReference type="EMBL" id="OLO49417.1"/>
    </source>
</evidence>
<dbReference type="AlphaFoldDB" id="A0A1Q8VMT9"/>
<dbReference type="EMBL" id="MSKL01000017">
    <property type="protein sequence ID" value="OLO49417.1"/>
    <property type="molecule type" value="Genomic_DNA"/>
</dbReference>